<dbReference type="Gene3D" id="1.20.1250.20">
    <property type="entry name" value="MFS general substrate transporter like domains"/>
    <property type="match status" value="2"/>
</dbReference>
<keyword evidence="2" id="KW-0813">Transport</keyword>
<dbReference type="FunFam" id="1.20.1250.20:FF:000013">
    <property type="entry name" value="MFS general substrate transporter"/>
    <property type="match status" value="1"/>
</dbReference>
<comment type="subcellular location">
    <subcellularLocation>
        <location evidence="1">Membrane</location>
        <topology evidence="1">Multi-pass membrane protein</topology>
    </subcellularLocation>
</comment>
<evidence type="ECO:0000256" key="6">
    <source>
        <dbReference type="SAM" id="Phobius"/>
    </source>
</evidence>
<dbReference type="InterPro" id="IPR036259">
    <property type="entry name" value="MFS_trans_sf"/>
</dbReference>
<dbReference type="OrthoDB" id="2962993at2759"/>
<keyword evidence="9" id="KW-1185">Reference proteome</keyword>
<accession>A0A6A6XU58</accession>
<evidence type="ECO:0000313" key="8">
    <source>
        <dbReference type="EMBL" id="KAF2799763.1"/>
    </source>
</evidence>
<feature type="transmembrane region" description="Helical" evidence="6">
    <location>
        <begin position="365"/>
        <end position="386"/>
    </location>
</feature>
<feature type="transmembrane region" description="Helical" evidence="6">
    <location>
        <begin position="137"/>
        <end position="159"/>
    </location>
</feature>
<reference evidence="8" key="1">
    <citation type="journal article" date="2020" name="Stud. Mycol.">
        <title>101 Dothideomycetes genomes: a test case for predicting lifestyles and emergence of pathogens.</title>
        <authorList>
            <person name="Haridas S."/>
            <person name="Albert R."/>
            <person name="Binder M."/>
            <person name="Bloem J."/>
            <person name="Labutti K."/>
            <person name="Salamov A."/>
            <person name="Andreopoulos B."/>
            <person name="Baker S."/>
            <person name="Barry K."/>
            <person name="Bills G."/>
            <person name="Bluhm B."/>
            <person name="Cannon C."/>
            <person name="Castanera R."/>
            <person name="Culley D."/>
            <person name="Daum C."/>
            <person name="Ezra D."/>
            <person name="Gonzalez J."/>
            <person name="Henrissat B."/>
            <person name="Kuo A."/>
            <person name="Liang C."/>
            <person name="Lipzen A."/>
            <person name="Lutzoni F."/>
            <person name="Magnuson J."/>
            <person name="Mondo S."/>
            <person name="Nolan M."/>
            <person name="Ohm R."/>
            <person name="Pangilinan J."/>
            <person name="Park H.-J."/>
            <person name="Ramirez L."/>
            <person name="Alfaro M."/>
            <person name="Sun H."/>
            <person name="Tritt A."/>
            <person name="Yoshinaga Y."/>
            <person name="Zwiers L.-H."/>
            <person name="Turgeon B."/>
            <person name="Goodwin S."/>
            <person name="Spatafora J."/>
            <person name="Crous P."/>
            <person name="Grigoriev I."/>
        </authorList>
    </citation>
    <scope>NUCLEOTIDE SEQUENCE</scope>
    <source>
        <strain evidence="8">CBS 109.77</strain>
    </source>
</reference>
<dbReference type="GO" id="GO:0016020">
    <property type="term" value="C:membrane"/>
    <property type="evidence" value="ECO:0007669"/>
    <property type="project" value="UniProtKB-SubCell"/>
</dbReference>
<dbReference type="InterPro" id="IPR011701">
    <property type="entry name" value="MFS"/>
</dbReference>
<evidence type="ECO:0000256" key="5">
    <source>
        <dbReference type="ARBA" id="ARBA00023136"/>
    </source>
</evidence>
<feature type="domain" description="Major facilitator superfamily (MFS) profile" evidence="7">
    <location>
        <begin position="45"/>
        <end position="455"/>
    </location>
</feature>
<dbReference type="Proteomes" id="UP000799757">
    <property type="component" value="Unassembled WGS sequence"/>
</dbReference>
<feature type="transmembrane region" description="Helical" evidence="6">
    <location>
        <begin position="171"/>
        <end position="192"/>
    </location>
</feature>
<dbReference type="PANTHER" id="PTHR43791">
    <property type="entry name" value="PERMEASE-RELATED"/>
    <property type="match status" value="1"/>
</dbReference>
<organism evidence="8 9">
    <name type="scientific">Melanomma pulvis-pyrius CBS 109.77</name>
    <dbReference type="NCBI Taxonomy" id="1314802"/>
    <lineage>
        <taxon>Eukaryota</taxon>
        <taxon>Fungi</taxon>
        <taxon>Dikarya</taxon>
        <taxon>Ascomycota</taxon>
        <taxon>Pezizomycotina</taxon>
        <taxon>Dothideomycetes</taxon>
        <taxon>Pleosporomycetidae</taxon>
        <taxon>Pleosporales</taxon>
        <taxon>Melanommataceae</taxon>
        <taxon>Melanomma</taxon>
    </lineage>
</organism>
<evidence type="ECO:0000256" key="2">
    <source>
        <dbReference type="ARBA" id="ARBA00022448"/>
    </source>
</evidence>
<dbReference type="FunFam" id="1.20.1250.20:FF:000018">
    <property type="entry name" value="MFS transporter permease"/>
    <property type="match status" value="1"/>
</dbReference>
<protein>
    <submittedName>
        <fullName evidence="8">MFS general substrate transporter</fullName>
    </submittedName>
</protein>
<dbReference type="EMBL" id="MU001759">
    <property type="protein sequence ID" value="KAF2799763.1"/>
    <property type="molecule type" value="Genomic_DNA"/>
</dbReference>
<keyword evidence="5 6" id="KW-0472">Membrane</keyword>
<dbReference type="AlphaFoldDB" id="A0A6A6XU58"/>
<dbReference type="InterPro" id="IPR020846">
    <property type="entry name" value="MFS_dom"/>
</dbReference>
<dbReference type="SUPFAM" id="SSF103473">
    <property type="entry name" value="MFS general substrate transporter"/>
    <property type="match status" value="1"/>
</dbReference>
<feature type="transmembrane region" description="Helical" evidence="6">
    <location>
        <begin position="431"/>
        <end position="451"/>
    </location>
</feature>
<feature type="transmembrane region" description="Helical" evidence="6">
    <location>
        <begin position="81"/>
        <end position="100"/>
    </location>
</feature>
<proteinExistence type="predicted"/>
<keyword evidence="3 6" id="KW-0812">Transmembrane</keyword>
<gene>
    <name evidence="8" type="ORF">K505DRAFT_230430</name>
</gene>
<dbReference type="PROSITE" id="PS50850">
    <property type="entry name" value="MFS"/>
    <property type="match status" value="1"/>
</dbReference>
<dbReference type="Pfam" id="PF07690">
    <property type="entry name" value="MFS_1"/>
    <property type="match status" value="1"/>
</dbReference>
<sequence length="483" mass="52893">MEATKTKSKIDEKSIEVSAHDASSSPIFVDPEKEKAALRKFDQYFLPMAFLFLVLSALDRSNVGNARVFGFDEDLGLKNGQFGNINTLFFVFFILFETPWVMAIKRFGPDKALGTALVLWSLVTLCTGFIHNYAQAIAVRMLLGACEAGVSPGFAYLFATIYPRKSTAKRIMLGNLANTVSGAFGGLFAYAIQSMGSRRGIAAWRWLFIVEGCLTVIVGGVAWMFFPSSPETAWFLNKEEKETMALRKIRDAAYRGEDGFEFKWIKLTFKDAHVYLAGAGFFFSSVAISGFNVFLPTIIRGLGYASLKVNYMTVPVYVMGALSLVTQCYFSDKLQKRALFLAGSAAPVVTGYLICVGTASPAAGYFAMFILSIGVYAISTIIVSWVASNIMPDHKRSVALPVFYSIGNLSGLVSSQLYPTSQGPRYVVGNATSAGLECVAVFFFVSVWFLLRRRNARKEQLALEGATTNGQEGDQGVGFEYGL</sequence>
<evidence type="ECO:0000256" key="4">
    <source>
        <dbReference type="ARBA" id="ARBA00022989"/>
    </source>
</evidence>
<dbReference type="PANTHER" id="PTHR43791:SF24">
    <property type="entry name" value="NICOTINIC ACID PLASMA MEMBRANE TRANSPORTER"/>
    <property type="match status" value="1"/>
</dbReference>
<feature type="transmembrane region" description="Helical" evidence="6">
    <location>
        <begin position="274"/>
        <end position="299"/>
    </location>
</feature>
<evidence type="ECO:0000313" key="9">
    <source>
        <dbReference type="Proteomes" id="UP000799757"/>
    </source>
</evidence>
<feature type="transmembrane region" description="Helical" evidence="6">
    <location>
        <begin position="398"/>
        <end position="419"/>
    </location>
</feature>
<evidence type="ECO:0000259" key="7">
    <source>
        <dbReference type="PROSITE" id="PS50850"/>
    </source>
</evidence>
<dbReference type="GO" id="GO:0022857">
    <property type="term" value="F:transmembrane transporter activity"/>
    <property type="evidence" value="ECO:0007669"/>
    <property type="project" value="InterPro"/>
</dbReference>
<evidence type="ECO:0000256" key="3">
    <source>
        <dbReference type="ARBA" id="ARBA00022692"/>
    </source>
</evidence>
<evidence type="ECO:0000256" key="1">
    <source>
        <dbReference type="ARBA" id="ARBA00004141"/>
    </source>
</evidence>
<name>A0A6A6XU58_9PLEO</name>
<feature type="transmembrane region" description="Helical" evidence="6">
    <location>
        <begin position="338"/>
        <end position="359"/>
    </location>
</feature>
<feature type="transmembrane region" description="Helical" evidence="6">
    <location>
        <begin position="311"/>
        <end position="331"/>
    </location>
</feature>
<keyword evidence="4 6" id="KW-1133">Transmembrane helix</keyword>
<feature type="transmembrane region" description="Helical" evidence="6">
    <location>
        <begin position="204"/>
        <end position="226"/>
    </location>
</feature>